<evidence type="ECO:0000313" key="2">
    <source>
        <dbReference type="Proteomes" id="UP001054945"/>
    </source>
</evidence>
<proteinExistence type="predicted"/>
<sequence length="74" mass="8513">MHCRQPYPLSDRQFSSFMCHKECGENKNLTRNILNPKNDVVFRKQSSSLKEKNGNPLLIKSVQYFFLNSSSSGS</sequence>
<comment type="caution">
    <text evidence="1">The sequence shown here is derived from an EMBL/GenBank/DDBJ whole genome shotgun (WGS) entry which is preliminary data.</text>
</comment>
<keyword evidence="2" id="KW-1185">Reference proteome</keyword>
<dbReference type="EMBL" id="BPLR01014804">
    <property type="protein sequence ID" value="GIY71404.1"/>
    <property type="molecule type" value="Genomic_DNA"/>
</dbReference>
<dbReference type="AlphaFoldDB" id="A0AAV4VP65"/>
<reference evidence="1 2" key="1">
    <citation type="submission" date="2021-06" db="EMBL/GenBank/DDBJ databases">
        <title>Caerostris extrusa draft genome.</title>
        <authorList>
            <person name="Kono N."/>
            <person name="Arakawa K."/>
        </authorList>
    </citation>
    <scope>NUCLEOTIDE SEQUENCE [LARGE SCALE GENOMIC DNA]</scope>
</reference>
<name>A0AAV4VP65_CAEEX</name>
<dbReference type="Proteomes" id="UP001054945">
    <property type="component" value="Unassembled WGS sequence"/>
</dbReference>
<organism evidence="1 2">
    <name type="scientific">Caerostris extrusa</name>
    <name type="common">Bark spider</name>
    <name type="synonym">Caerostris bankana</name>
    <dbReference type="NCBI Taxonomy" id="172846"/>
    <lineage>
        <taxon>Eukaryota</taxon>
        <taxon>Metazoa</taxon>
        <taxon>Ecdysozoa</taxon>
        <taxon>Arthropoda</taxon>
        <taxon>Chelicerata</taxon>
        <taxon>Arachnida</taxon>
        <taxon>Araneae</taxon>
        <taxon>Araneomorphae</taxon>
        <taxon>Entelegynae</taxon>
        <taxon>Araneoidea</taxon>
        <taxon>Araneidae</taxon>
        <taxon>Caerostris</taxon>
    </lineage>
</organism>
<evidence type="ECO:0000313" key="1">
    <source>
        <dbReference type="EMBL" id="GIY71404.1"/>
    </source>
</evidence>
<accession>A0AAV4VP65</accession>
<gene>
    <name evidence="1" type="ORF">CEXT_29041</name>
</gene>
<protein>
    <submittedName>
        <fullName evidence="1">Uncharacterized protein</fullName>
    </submittedName>
</protein>